<feature type="transmembrane region" description="Helical" evidence="2">
    <location>
        <begin position="222"/>
        <end position="243"/>
    </location>
</feature>
<dbReference type="eggNOG" id="KOG2887">
    <property type="taxonomic scope" value="Eukaryota"/>
</dbReference>
<feature type="transmembrane region" description="Helical" evidence="2">
    <location>
        <begin position="189"/>
        <end position="210"/>
    </location>
</feature>
<dbReference type="PANTHER" id="PTHR23086:SF8">
    <property type="entry name" value="PHOSPHATIDYLINOSITOL 5-PHOSPHATE 4-KINASE, ISOFORM A"/>
    <property type="match status" value="1"/>
</dbReference>
<keyword evidence="2" id="KW-1133">Transmembrane helix</keyword>
<dbReference type="Gene3D" id="3.30.810.10">
    <property type="entry name" value="2-Layer Sandwich"/>
    <property type="match status" value="1"/>
</dbReference>
<feature type="transmembrane region" description="Helical" evidence="2">
    <location>
        <begin position="336"/>
        <end position="360"/>
    </location>
</feature>
<dbReference type="eggNOG" id="KOG0229">
    <property type="taxonomic scope" value="Eukaryota"/>
</dbReference>
<keyword evidence="2" id="KW-0812">Transmembrane</keyword>
<sequence>MFKLINLLCECHLAKIGLKNNIIIIIALQIKLQKRLIKYQIRQIFEIIKYLKAKIQFGCLQNYKIISKKVLLKGYLFFRFYKIQRYLIAQILFRYQASQLSNTITNKQIILNISKQTILKIRLLKRLMKIAFQINYQNIKWVFLIAFIFFIRQTKGFLDYTQDNLSNCSIEYNDEERQQKFKLHIIDQYAFIILSPISIISNLIIIILFLKYKESRKQPSDIIFFISISDLILSIHWFSSAIYAISKSQVPDNDDIFCQINSFFSITSGSIEYLYNLFFCIFLITRIRNTIKGFRIKKSFIHFFTIVGSIGFYLLQKFQGRAQLNLYGVCSYKVDSTSWIIGVSIFVVYLFISWLTIYYFKKYVPNITAFVKHRTEFLQFYYFNVLFISISWSILVASNIIVGINCTYELSPFLNIFITVGNIIKLVTPIVLSIVRYFDPTLQGCIQNHKLARQSTSSELINLSFNKPILNAQVGLDWNQSTSKDSLSSRHRRVSNWSHVISANLKILRIQSIILGLFMQDELISQQAPQKDQIQNLSFVYDQQILKTLPEVYLKKLHMKYETHKMRIKFFFPLEFKQLREKDSKFINIKKDFDLIENFKSLQNMAETGDGGKSGELLFFNHDKTLLMKTISRQDVQSFQKFGKQYFQYVMNENPDTFIIKIYGMYSFTRADTRDLKTYVIFMRNIANVPSQNILRRYDLKGSRFDREVLTKYKIQAEDLPNYSNIEEFQNQLDMIKEFNVIKDANLNNLNSCESRNSDFDIKNVVCQNQIKQQDNTNQNETLNDNQNIRNINKFGKIQGIDFQRQQTIQNWIELYNQPIFKRELSCNMQKSINQNINISKITMKDLDFLKLEKQIYVDENYIKFIKQSLEKDCLFFKENGIIDYSLLVFKVASQVSHNQESSTEKENLIFQSKREKYIDYHIGIIDYLQEWNIDKMLEQKAKQAIHANLNLNVSSQNPETYQSRFKQNIIDSLF</sequence>
<keyword evidence="1" id="KW-0547">Nucleotide-binding</keyword>
<keyword evidence="1" id="KW-0067">ATP-binding</keyword>
<evidence type="ECO:0000259" key="3">
    <source>
        <dbReference type="PROSITE" id="PS51455"/>
    </source>
</evidence>
<keyword evidence="1" id="KW-0418">Kinase</keyword>
<dbReference type="AlphaFoldDB" id="Q23WQ3"/>
<dbReference type="SUPFAM" id="SSF56104">
    <property type="entry name" value="SAICAR synthase-like"/>
    <property type="match status" value="1"/>
</dbReference>
<keyword evidence="2" id="KW-0472">Membrane</keyword>
<proteinExistence type="predicted"/>
<evidence type="ECO:0000256" key="2">
    <source>
        <dbReference type="SAM" id="Phobius"/>
    </source>
</evidence>
<dbReference type="OrthoDB" id="284860at2759"/>
<dbReference type="RefSeq" id="XP_001021172.2">
    <property type="nucleotide sequence ID" value="XM_001021172.2"/>
</dbReference>
<dbReference type="STRING" id="312017.Q23WQ3"/>
<accession>Q23WQ3</accession>
<name>Q23WQ3_TETTS</name>
<evidence type="ECO:0000256" key="1">
    <source>
        <dbReference type="PROSITE-ProRule" id="PRU00781"/>
    </source>
</evidence>
<dbReference type="PANTHER" id="PTHR23086">
    <property type="entry name" value="PHOSPHATIDYLINOSITOL-4-PHOSPHATE 5-KINASE"/>
    <property type="match status" value="1"/>
</dbReference>
<keyword evidence="5" id="KW-1185">Reference proteome</keyword>
<dbReference type="InParanoid" id="Q23WQ3"/>
<dbReference type="Proteomes" id="UP000009168">
    <property type="component" value="Unassembled WGS sequence"/>
</dbReference>
<dbReference type="PROSITE" id="PS51455">
    <property type="entry name" value="PIPK"/>
    <property type="match status" value="1"/>
</dbReference>
<evidence type="ECO:0000313" key="5">
    <source>
        <dbReference type="Proteomes" id="UP000009168"/>
    </source>
</evidence>
<dbReference type="Gene3D" id="3.30.800.10">
    <property type="entry name" value="Phosphatidylinositol Phosphate Kinase II Beta"/>
    <property type="match status" value="1"/>
</dbReference>
<dbReference type="Pfam" id="PF01504">
    <property type="entry name" value="PIP5K"/>
    <property type="match status" value="2"/>
</dbReference>
<dbReference type="GO" id="GO:0046854">
    <property type="term" value="P:phosphatidylinositol phosphate biosynthetic process"/>
    <property type="evidence" value="ECO:0007669"/>
    <property type="project" value="TreeGrafter"/>
</dbReference>
<dbReference type="EMBL" id="GG662607">
    <property type="protein sequence ID" value="EAS00927.2"/>
    <property type="molecule type" value="Genomic_DNA"/>
</dbReference>
<dbReference type="GeneID" id="7841362"/>
<feature type="transmembrane region" description="Helical" evidence="2">
    <location>
        <begin position="299"/>
        <end position="316"/>
    </location>
</feature>
<dbReference type="InterPro" id="IPR027483">
    <property type="entry name" value="PInositol-4-P-4/5-kinase_C_sf"/>
</dbReference>
<feature type="domain" description="PIPK" evidence="3">
    <location>
        <begin position="503"/>
        <end position="974"/>
    </location>
</feature>
<dbReference type="KEGG" id="tet:TTHERM_00922920"/>
<gene>
    <name evidence="4" type="ORF">TTHERM_00922920</name>
</gene>
<keyword evidence="1" id="KW-0808">Transferase</keyword>
<feature type="transmembrane region" description="Helical" evidence="2">
    <location>
        <begin position="130"/>
        <end position="151"/>
    </location>
</feature>
<dbReference type="SMART" id="SM00330">
    <property type="entry name" value="PIPKc"/>
    <property type="match status" value="1"/>
</dbReference>
<dbReference type="GO" id="GO:0005886">
    <property type="term" value="C:plasma membrane"/>
    <property type="evidence" value="ECO:0007669"/>
    <property type="project" value="TreeGrafter"/>
</dbReference>
<dbReference type="InterPro" id="IPR002498">
    <property type="entry name" value="PInositol-4-P-4/5-kinase_core"/>
</dbReference>
<dbReference type="InterPro" id="IPR023610">
    <property type="entry name" value="PInositol-4/5-P-5/4-kinase"/>
</dbReference>
<organism evidence="4 5">
    <name type="scientific">Tetrahymena thermophila (strain SB210)</name>
    <dbReference type="NCBI Taxonomy" id="312017"/>
    <lineage>
        <taxon>Eukaryota</taxon>
        <taxon>Sar</taxon>
        <taxon>Alveolata</taxon>
        <taxon>Ciliophora</taxon>
        <taxon>Intramacronucleata</taxon>
        <taxon>Oligohymenophorea</taxon>
        <taxon>Hymenostomatida</taxon>
        <taxon>Tetrahymenina</taxon>
        <taxon>Tetrahymenidae</taxon>
        <taxon>Tetrahymena</taxon>
    </lineage>
</organism>
<feature type="transmembrane region" description="Helical" evidence="2">
    <location>
        <begin position="381"/>
        <end position="404"/>
    </location>
</feature>
<feature type="transmembrane region" description="Helical" evidence="2">
    <location>
        <begin position="263"/>
        <end position="287"/>
    </location>
</feature>
<evidence type="ECO:0000313" key="4">
    <source>
        <dbReference type="EMBL" id="EAS00927.2"/>
    </source>
</evidence>
<protein>
    <submittedName>
        <fullName evidence="4">Phosphatidylinositol 4-phosphate 5-kinase</fullName>
    </submittedName>
</protein>
<dbReference type="HOGENOM" id="CLU_329705_0_0_1"/>
<dbReference type="InterPro" id="IPR027484">
    <property type="entry name" value="PInositol-4-P-5-kinase_N"/>
</dbReference>
<dbReference type="GO" id="GO:0016308">
    <property type="term" value="F:1-phosphatidylinositol-4-phosphate 5-kinase activity"/>
    <property type="evidence" value="ECO:0007669"/>
    <property type="project" value="TreeGrafter"/>
</dbReference>
<dbReference type="GO" id="GO:0005524">
    <property type="term" value="F:ATP binding"/>
    <property type="evidence" value="ECO:0007669"/>
    <property type="project" value="UniProtKB-UniRule"/>
</dbReference>
<reference evidence="5" key="1">
    <citation type="journal article" date="2006" name="PLoS Biol.">
        <title>Macronuclear genome sequence of the ciliate Tetrahymena thermophila, a model eukaryote.</title>
        <authorList>
            <person name="Eisen J.A."/>
            <person name="Coyne R.S."/>
            <person name="Wu M."/>
            <person name="Wu D."/>
            <person name="Thiagarajan M."/>
            <person name="Wortman J.R."/>
            <person name="Badger J.H."/>
            <person name="Ren Q."/>
            <person name="Amedeo P."/>
            <person name="Jones K.M."/>
            <person name="Tallon L.J."/>
            <person name="Delcher A.L."/>
            <person name="Salzberg S.L."/>
            <person name="Silva J.C."/>
            <person name="Haas B.J."/>
            <person name="Majoros W.H."/>
            <person name="Farzad M."/>
            <person name="Carlton J.M."/>
            <person name="Smith R.K. Jr."/>
            <person name="Garg J."/>
            <person name="Pearlman R.E."/>
            <person name="Karrer K.M."/>
            <person name="Sun L."/>
            <person name="Manning G."/>
            <person name="Elde N.C."/>
            <person name="Turkewitz A.P."/>
            <person name="Asai D.J."/>
            <person name="Wilkes D.E."/>
            <person name="Wang Y."/>
            <person name="Cai H."/>
            <person name="Collins K."/>
            <person name="Stewart B.A."/>
            <person name="Lee S.R."/>
            <person name="Wilamowska K."/>
            <person name="Weinberg Z."/>
            <person name="Ruzzo W.L."/>
            <person name="Wloga D."/>
            <person name="Gaertig J."/>
            <person name="Frankel J."/>
            <person name="Tsao C.-C."/>
            <person name="Gorovsky M.A."/>
            <person name="Keeling P.J."/>
            <person name="Waller R.F."/>
            <person name="Patron N.J."/>
            <person name="Cherry J.M."/>
            <person name="Stover N.A."/>
            <person name="Krieger C.J."/>
            <person name="del Toro C."/>
            <person name="Ryder H.F."/>
            <person name="Williamson S.C."/>
            <person name="Barbeau R.A."/>
            <person name="Hamilton E.P."/>
            <person name="Orias E."/>
        </authorList>
    </citation>
    <scope>NUCLEOTIDE SEQUENCE [LARGE SCALE GENOMIC DNA]</scope>
    <source>
        <strain evidence="5">SB210</strain>
    </source>
</reference>